<comment type="subcellular location">
    <subcellularLocation>
        <location evidence="16">Cell membrane</location>
        <topology evidence="16">Multi-pass membrane protein</topology>
    </subcellularLocation>
    <subcellularLocation>
        <location evidence="1">Membrane</location>
        <topology evidence="1">Multi-pass membrane protein</topology>
    </subcellularLocation>
</comment>
<evidence type="ECO:0000256" key="14">
    <source>
        <dbReference type="ARBA" id="ARBA00024688"/>
    </source>
</evidence>
<dbReference type="GO" id="GO:0042773">
    <property type="term" value="P:ATP synthesis coupled electron transport"/>
    <property type="evidence" value="ECO:0007669"/>
    <property type="project" value="TreeGrafter"/>
</dbReference>
<protein>
    <recommendedName>
        <fullName evidence="17">Cytochrome c oxidase subunit 2</fullName>
        <ecNumber evidence="17">7.1.1.9</ecNumber>
    </recommendedName>
</protein>
<evidence type="ECO:0000256" key="9">
    <source>
        <dbReference type="ARBA" id="ARBA00022982"/>
    </source>
</evidence>
<keyword evidence="9 16" id="KW-0249">Electron transport</keyword>
<feature type="transmembrane region" description="Helical" evidence="18">
    <location>
        <begin position="62"/>
        <end position="80"/>
    </location>
</feature>
<evidence type="ECO:0000256" key="6">
    <source>
        <dbReference type="ARBA" id="ARBA00022692"/>
    </source>
</evidence>
<name>A0A9D7SHT0_9BACT</name>
<evidence type="ECO:0000256" key="4">
    <source>
        <dbReference type="ARBA" id="ARBA00022617"/>
    </source>
</evidence>
<dbReference type="GO" id="GO:0005886">
    <property type="term" value="C:plasma membrane"/>
    <property type="evidence" value="ECO:0007669"/>
    <property type="project" value="UniProtKB-SubCell"/>
</dbReference>
<keyword evidence="5 16" id="KW-0679">Respiratory chain</keyword>
<evidence type="ECO:0000259" key="19">
    <source>
        <dbReference type="PROSITE" id="PS50857"/>
    </source>
</evidence>
<evidence type="ECO:0000256" key="12">
    <source>
        <dbReference type="ARBA" id="ARBA00023008"/>
    </source>
</evidence>
<dbReference type="InterPro" id="IPR001505">
    <property type="entry name" value="Copper_CuA"/>
</dbReference>
<keyword evidence="10 18" id="KW-1133">Transmembrane helix</keyword>
<dbReference type="PROSITE" id="PS00078">
    <property type="entry name" value="COX2"/>
    <property type="match status" value="1"/>
</dbReference>
<evidence type="ECO:0000256" key="8">
    <source>
        <dbReference type="ARBA" id="ARBA00022967"/>
    </source>
</evidence>
<keyword evidence="8" id="KW-1278">Translocase</keyword>
<comment type="cofactor">
    <cofactor evidence="17">
        <name>Cu cation</name>
        <dbReference type="ChEBI" id="CHEBI:23378"/>
    </cofactor>
    <text evidence="17">Binds a copper A center.</text>
</comment>
<dbReference type="EC" id="7.1.1.9" evidence="17"/>
<feature type="domain" description="Cytochrome oxidase subunit II transmembrane region profile" evidence="20">
    <location>
        <begin position="1"/>
        <end position="90"/>
    </location>
</feature>
<dbReference type="EMBL" id="JADKIO010000012">
    <property type="protein sequence ID" value="MBK9797919.1"/>
    <property type="molecule type" value="Genomic_DNA"/>
</dbReference>
<dbReference type="GO" id="GO:0004129">
    <property type="term" value="F:cytochrome-c oxidase activity"/>
    <property type="evidence" value="ECO:0007669"/>
    <property type="project" value="UniProtKB-EC"/>
</dbReference>
<dbReference type="Gene3D" id="1.10.287.90">
    <property type="match status" value="1"/>
</dbReference>
<evidence type="ECO:0000313" key="23">
    <source>
        <dbReference type="Proteomes" id="UP000886657"/>
    </source>
</evidence>
<dbReference type="PROSITE" id="PS50857">
    <property type="entry name" value="COX2_CUA"/>
    <property type="match status" value="1"/>
</dbReference>
<evidence type="ECO:0000256" key="17">
    <source>
        <dbReference type="RuleBase" id="RU004024"/>
    </source>
</evidence>
<keyword evidence="11 15" id="KW-0408">Iron</keyword>
<dbReference type="InterPro" id="IPR036257">
    <property type="entry name" value="Cyt_c_oxidase_su2_TM_sf"/>
</dbReference>
<comment type="function">
    <text evidence="14 17">Subunits I and II form the functional core of the enzyme complex. Electrons originating in cytochrome c are transferred via heme a and Cu(A) to the binuclear center formed by heme a3 and Cu(B).</text>
</comment>
<dbReference type="Gene3D" id="2.60.40.420">
    <property type="entry name" value="Cupredoxins - blue copper proteins"/>
    <property type="match status" value="1"/>
</dbReference>
<dbReference type="InterPro" id="IPR036909">
    <property type="entry name" value="Cyt_c-like_dom_sf"/>
</dbReference>
<keyword evidence="3 16" id="KW-0813">Transport</keyword>
<comment type="similarity">
    <text evidence="2 16">Belongs to the cytochrome c oxidase subunit 2 family.</text>
</comment>
<keyword evidence="13 18" id="KW-0472">Membrane</keyword>
<reference evidence="22" key="1">
    <citation type="submission" date="2020-10" db="EMBL/GenBank/DDBJ databases">
        <title>Connecting structure to function with the recovery of over 1000 high-quality activated sludge metagenome-assembled genomes encoding full-length rRNA genes using long-read sequencing.</title>
        <authorList>
            <person name="Singleton C.M."/>
            <person name="Petriglieri F."/>
            <person name="Kristensen J.M."/>
            <person name="Kirkegaard R.H."/>
            <person name="Michaelsen T.Y."/>
            <person name="Andersen M.H."/>
            <person name="Karst S.M."/>
            <person name="Dueholm M.S."/>
            <person name="Nielsen P.H."/>
            <person name="Albertsen M."/>
        </authorList>
    </citation>
    <scope>NUCLEOTIDE SEQUENCE</scope>
    <source>
        <strain evidence="22">Skiv_18-Q3-R9-52_MAXAC.067</strain>
    </source>
</reference>
<evidence type="ECO:0000256" key="13">
    <source>
        <dbReference type="ARBA" id="ARBA00023136"/>
    </source>
</evidence>
<comment type="catalytic activity">
    <reaction evidence="17">
        <text>4 Fe(II)-[cytochrome c] + O2 + 8 H(+)(in) = 4 Fe(III)-[cytochrome c] + 2 H2O + 4 H(+)(out)</text>
        <dbReference type="Rhea" id="RHEA:11436"/>
        <dbReference type="Rhea" id="RHEA-COMP:10350"/>
        <dbReference type="Rhea" id="RHEA-COMP:14399"/>
        <dbReference type="ChEBI" id="CHEBI:15377"/>
        <dbReference type="ChEBI" id="CHEBI:15378"/>
        <dbReference type="ChEBI" id="CHEBI:15379"/>
        <dbReference type="ChEBI" id="CHEBI:29033"/>
        <dbReference type="ChEBI" id="CHEBI:29034"/>
        <dbReference type="EC" id="7.1.1.9"/>
    </reaction>
</comment>
<feature type="domain" description="Cytochrome c" evidence="21">
    <location>
        <begin position="221"/>
        <end position="317"/>
    </location>
</feature>
<dbReference type="InterPro" id="IPR008972">
    <property type="entry name" value="Cupredoxin"/>
</dbReference>
<dbReference type="InterPro" id="IPR002429">
    <property type="entry name" value="CcO_II-like_C"/>
</dbReference>
<dbReference type="PROSITE" id="PS50999">
    <property type="entry name" value="COX2_TM"/>
    <property type="match status" value="1"/>
</dbReference>
<dbReference type="SUPFAM" id="SSF49503">
    <property type="entry name" value="Cupredoxins"/>
    <property type="match status" value="1"/>
</dbReference>
<evidence type="ECO:0000256" key="7">
    <source>
        <dbReference type="ARBA" id="ARBA00022723"/>
    </source>
</evidence>
<keyword evidence="7 15" id="KW-0479">Metal-binding</keyword>
<dbReference type="GO" id="GO:0020037">
    <property type="term" value="F:heme binding"/>
    <property type="evidence" value="ECO:0007669"/>
    <property type="project" value="InterPro"/>
</dbReference>
<evidence type="ECO:0000256" key="16">
    <source>
        <dbReference type="RuleBase" id="RU000456"/>
    </source>
</evidence>
<dbReference type="Proteomes" id="UP000886657">
    <property type="component" value="Unassembled WGS sequence"/>
</dbReference>
<accession>A0A9D7SHT0</accession>
<dbReference type="PANTHER" id="PTHR22888:SF9">
    <property type="entry name" value="CYTOCHROME C OXIDASE SUBUNIT 2"/>
    <property type="match status" value="1"/>
</dbReference>
<keyword evidence="4 15" id="KW-0349">Heme</keyword>
<dbReference type="PROSITE" id="PS51007">
    <property type="entry name" value="CYTC"/>
    <property type="match status" value="1"/>
</dbReference>
<evidence type="ECO:0000313" key="22">
    <source>
        <dbReference type="EMBL" id="MBK9797919.1"/>
    </source>
</evidence>
<dbReference type="GO" id="GO:0016491">
    <property type="term" value="F:oxidoreductase activity"/>
    <property type="evidence" value="ECO:0007669"/>
    <property type="project" value="InterPro"/>
</dbReference>
<dbReference type="PANTHER" id="PTHR22888">
    <property type="entry name" value="CYTOCHROME C OXIDASE, SUBUNIT II"/>
    <property type="match status" value="1"/>
</dbReference>
<evidence type="ECO:0000256" key="15">
    <source>
        <dbReference type="PROSITE-ProRule" id="PRU00433"/>
    </source>
</evidence>
<gene>
    <name evidence="22" type="primary">coxB</name>
    <name evidence="22" type="ORF">IPP58_15835</name>
</gene>
<evidence type="ECO:0000256" key="10">
    <source>
        <dbReference type="ARBA" id="ARBA00022989"/>
    </source>
</evidence>
<evidence type="ECO:0000256" key="11">
    <source>
        <dbReference type="ARBA" id="ARBA00023004"/>
    </source>
</evidence>
<evidence type="ECO:0000259" key="21">
    <source>
        <dbReference type="PROSITE" id="PS51007"/>
    </source>
</evidence>
<dbReference type="InterPro" id="IPR011759">
    <property type="entry name" value="Cyt_c_oxidase_su2_TM_dom"/>
</dbReference>
<feature type="domain" description="Cytochrome oxidase subunit II copper A binding" evidence="19">
    <location>
        <begin position="91"/>
        <end position="201"/>
    </location>
</feature>
<evidence type="ECO:0000259" key="20">
    <source>
        <dbReference type="PROSITE" id="PS50999"/>
    </source>
</evidence>
<proteinExistence type="inferred from homology"/>
<dbReference type="GO" id="GO:0005507">
    <property type="term" value="F:copper ion binding"/>
    <property type="evidence" value="ECO:0007669"/>
    <property type="project" value="InterPro"/>
</dbReference>
<comment type="caution">
    <text evidence="22">The sequence shown here is derived from an EMBL/GenBank/DDBJ whole genome shotgun (WGS) entry which is preliminary data.</text>
</comment>
<dbReference type="Pfam" id="PF00034">
    <property type="entry name" value="Cytochrom_C"/>
    <property type="match status" value="1"/>
</dbReference>
<dbReference type="InterPro" id="IPR014222">
    <property type="entry name" value="Cyt_c_oxidase_su2"/>
</dbReference>
<dbReference type="InterPro" id="IPR009056">
    <property type="entry name" value="Cyt_c-like_dom"/>
</dbReference>
<evidence type="ECO:0000256" key="1">
    <source>
        <dbReference type="ARBA" id="ARBA00004141"/>
    </source>
</evidence>
<dbReference type="Pfam" id="PF02790">
    <property type="entry name" value="COX2_TM"/>
    <property type="match status" value="1"/>
</dbReference>
<evidence type="ECO:0000256" key="3">
    <source>
        <dbReference type="ARBA" id="ARBA00022448"/>
    </source>
</evidence>
<dbReference type="Pfam" id="PF00116">
    <property type="entry name" value="COX2"/>
    <property type="match status" value="1"/>
</dbReference>
<feature type="transmembrane region" description="Helical" evidence="18">
    <location>
        <begin position="20"/>
        <end position="41"/>
    </location>
</feature>
<evidence type="ECO:0000256" key="5">
    <source>
        <dbReference type="ARBA" id="ARBA00022660"/>
    </source>
</evidence>
<evidence type="ECO:0000256" key="2">
    <source>
        <dbReference type="ARBA" id="ARBA00007866"/>
    </source>
</evidence>
<dbReference type="InterPro" id="IPR045187">
    <property type="entry name" value="CcO_II"/>
</dbReference>
<dbReference type="NCBIfam" id="TIGR02866">
    <property type="entry name" value="CoxB"/>
    <property type="match status" value="1"/>
</dbReference>
<dbReference type="AlphaFoldDB" id="A0A9D7SHT0"/>
<organism evidence="22 23">
    <name type="scientific">Candidatus Geothrix skivensis</name>
    <dbReference type="NCBI Taxonomy" id="2954439"/>
    <lineage>
        <taxon>Bacteria</taxon>
        <taxon>Pseudomonadati</taxon>
        <taxon>Acidobacteriota</taxon>
        <taxon>Holophagae</taxon>
        <taxon>Holophagales</taxon>
        <taxon>Holophagaceae</taxon>
        <taxon>Geothrix</taxon>
    </lineage>
</organism>
<dbReference type="Gene3D" id="1.10.760.10">
    <property type="entry name" value="Cytochrome c-like domain"/>
    <property type="match status" value="1"/>
</dbReference>
<keyword evidence="6 16" id="KW-0812">Transmembrane</keyword>
<dbReference type="SUPFAM" id="SSF46626">
    <property type="entry name" value="Cytochrome c"/>
    <property type="match status" value="1"/>
</dbReference>
<keyword evidence="12 17" id="KW-0186">Copper</keyword>
<evidence type="ECO:0000256" key="18">
    <source>
        <dbReference type="SAM" id="Phobius"/>
    </source>
</evidence>
<sequence>MDWMNQAAISAEKSDAVFFYVFGLSVVFLIFITALMIYFVVRYSKKRNPVASQIDGHVGLEIVWTVVPLVLFLSIFYYGWTNYEYMSQAPRDAMAVKVTARQWSWSFEYPNGKQSKVLFAPLGKPMKMEVRSADVVHGFFIPSFRLKIDAMPSRTNTTWFQATKVGSFDIQCTVICGVDHSLMLSKVIVVPEEEFKAWYFGGENAPEPGKTLPLPATPDPKDLPRGLALMTANSCLDCHSVDGKPMVGPTLLGLYGKQQQVLVGATLKTMIVDEAYLRRAITNPMDEVVRGYPPAMPEASFTPQELDEVVSYIKTLK</sequence>
<dbReference type="SUPFAM" id="SSF81464">
    <property type="entry name" value="Cytochrome c oxidase subunit II-like, transmembrane region"/>
    <property type="match status" value="1"/>
</dbReference>